<evidence type="ECO:0000313" key="2">
    <source>
        <dbReference type="EMBL" id="WDE96351.1"/>
    </source>
</evidence>
<dbReference type="Proteomes" id="UP001214250">
    <property type="component" value="Chromosome 1"/>
</dbReference>
<feature type="compositionally biased region" description="Low complexity" evidence="1">
    <location>
        <begin position="735"/>
        <end position="756"/>
    </location>
</feature>
<accession>A0ABY7VQ85</accession>
<sequence>MKVLSVRASISFVFILFLSLSSYAEIKESEPLTWPRNYEKGGHKLIIYQPEVEEWVDHKVLKFKAAISLTPKGEKAPMFGALYFQARTLTHKTQRLILVKDLKILETHFPQVDEKLAPKLTKLIDAILPKGKRMIMSLDRVNAMVGEEKVIENQIKLSLDPPPIFYSNSDASLVIFLGEEKFEAIKGTDLLFAVNTNWDIFLDQKTSEYFLMHGDSWLKTKDLKKGPWSLANQLPADLNKLPDDANWSEVKKRLKPQPLAKVPNIFVSNRPAELLVTKGEASFTPIENTRLLFVNNSEADLFLYSPENLYYYLVAGRWFKATNLKGPWEIASGKLPADFAKIPENHDKSFVLASVPGTEDAKAAVLLASVPQKATVNRSEVKFEVAYDGEAIFEEIKGTDSPLFYAVNSEKALFRVEDTYYACDNAIWFVAPTATGEWAVATQIPEVIYSIPSDHPLFYVTFVDIYEYNDDSVVFGYTSGYNGNYVYDDVVVFGVGYWYGRCRHHHHCHCYRHVRYYSYGCGARYNYYHGAYYRRAHHYGPYGGAGRVAVYNPSTGTYARSAYRYGPYDSAYARTAYNPSNDRYVARAVANTPYGSWGKGVAVDGSDWAKGAYKSNYQKSTMALKNSDGAGIIAGKNKITGEKGFIGKNKDGDIYVGKDGNIYRNDGGVWKKRENGTWQTFNKPSTRPATTAKKPATRPATSPTTPTQRPATRPTSGPEHQIRQSKIKQYNSSQRSKVYSSLQKSSRSRSSANSRARSYHRSSSRSRSSSRGGGRRR</sequence>
<evidence type="ECO:0000313" key="3">
    <source>
        <dbReference type="Proteomes" id="UP001214250"/>
    </source>
</evidence>
<dbReference type="RefSeq" id="WP_274150418.1">
    <property type="nucleotide sequence ID" value="NZ_CP117811.1"/>
</dbReference>
<keyword evidence="3" id="KW-1185">Reference proteome</keyword>
<organism evidence="2 3">
    <name type="scientific">Lentisphaera profundi</name>
    <dbReference type="NCBI Taxonomy" id="1658616"/>
    <lineage>
        <taxon>Bacteria</taxon>
        <taxon>Pseudomonadati</taxon>
        <taxon>Lentisphaerota</taxon>
        <taxon>Lentisphaeria</taxon>
        <taxon>Lentisphaerales</taxon>
        <taxon>Lentisphaeraceae</taxon>
        <taxon>Lentisphaera</taxon>
    </lineage>
</organism>
<feature type="region of interest" description="Disordered" evidence="1">
    <location>
        <begin position="674"/>
        <end position="777"/>
    </location>
</feature>
<dbReference type="EMBL" id="CP117811">
    <property type="protein sequence ID" value="WDE96351.1"/>
    <property type="molecule type" value="Genomic_DNA"/>
</dbReference>
<feature type="compositionally biased region" description="Low complexity" evidence="1">
    <location>
        <begin position="683"/>
        <end position="716"/>
    </location>
</feature>
<reference evidence="2 3" key="1">
    <citation type="submission" date="2023-02" db="EMBL/GenBank/DDBJ databases">
        <title>Genome sequence of Lentisphaera profundi SAORIC-696.</title>
        <authorList>
            <person name="Kim e."/>
            <person name="Cho J.-C."/>
            <person name="Choi A."/>
            <person name="Kang I."/>
        </authorList>
    </citation>
    <scope>NUCLEOTIDE SEQUENCE [LARGE SCALE GENOMIC DNA]</scope>
    <source>
        <strain evidence="2 3">SAORIC-696</strain>
    </source>
</reference>
<evidence type="ECO:0008006" key="4">
    <source>
        <dbReference type="Google" id="ProtNLM"/>
    </source>
</evidence>
<proteinExistence type="predicted"/>
<protein>
    <recommendedName>
        <fullName evidence="4">Carbohydrate-binding family V/XII</fullName>
    </recommendedName>
</protein>
<evidence type="ECO:0000256" key="1">
    <source>
        <dbReference type="SAM" id="MobiDB-lite"/>
    </source>
</evidence>
<name>A0ABY7VQ85_9BACT</name>
<gene>
    <name evidence="2" type="ORF">PQO03_00010</name>
</gene>